<feature type="region of interest" description="Disordered" evidence="1">
    <location>
        <begin position="30"/>
        <end position="53"/>
    </location>
</feature>
<keyword evidence="2" id="KW-0472">Membrane</keyword>
<proteinExistence type="predicted"/>
<evidence type="ECO:0000313" key="4">
    <source>
        <dbReference type="EMBL" id="XBH17496.1"/>
    </source>
</evidence>
<keyword evidence="3" id="KW-0732">Signal</keyword>
<feature type="signal peptide" evidence="3">
    <location>
        <begin position="1"/>
        <end position="23"/>
    </location>
</feature>
<dbReference type="EMBL" id="CP121196">
    <property type="protein sequence ID" value="XBH17496.1"/>
    <property type="molecule type" value="Genomic_DNA"/>
</dbReference>
<protein>
    <recommendedName>
        <fullName evidence="5">Glycine zipper domain-containing protein</fullName>
    </recommendedName>
</protein>
<feature type="compositionally biased region" description="Low complexity" evidence="1">
    <location>
        <begin position="32"/>
        <end position="48"/>
    </location>
</feature>
<dbReference type="AlphaFoldDB" id="A0AAU7DJH2"/>
<feature type="chain" id="PRO_5044008795" description="Glycine zipper domain-containing protein" evidence="3">
    <location>
        <begin position="24"/>
        <end position="204"/>
    </location>
</feature>
<name>A0AAU7DJH2_9BACT</name>
<organism evidence="4">
    <name type="scientific">Telmatobacter sp. DSM 110680</name>
    <dbReference type="NCBI Taxonomy" id="3036704"/>
    <lineage>
        <taxon>Bacteria</taxon>
        <taxon>Pseudomonadati</taxon>
        <taxon>Acidobacteriota</taxon>
        <taxon>Terriglobia</taxon>
        <taxon>Terriglobales</taxon>
        <taxon>Acidobacteriaceae</taxon>
        <taxon>Telmatobacter</taxon>
    </lineage>
</organism>
<keyword evidence="2" id="KW-1133">Transmembrane helix</keyword>
<feature type="transmembrane region" description="Helical" evidence="2">
    <location>
        <begin position="149"/>
        <end position="173"/>
    </location>
</feature>
<reference evidence="4" key="1">
    <citation type="submission" date="2023-03" db="EMBL/GenBank/DDBJ databases">
        <title>Edaphobacter sp.</title>
        <authorList>
            <person name="Huber K.J."/>
            <person name="Papendorf J."/>
            <person name="Pilke C."/>
            <person name="Bunk B."/>
            <person name="Sproeer C."/>
            <person name="Pester M."/>
        </authorList>
    </citation>
    <scope>NUCLEOTIDE SEQUENCE</scope>
    <source>
        <strain evidence="4">DSM 110680</strain>
    </source>
</reference>
<gene>
    <name evidence="4" type="ORF">P8935_23390</name>
</gene>
<keyword evidence="2" id="KW-0812">Transmembrane</keyword>
<evidence type="ECO:0000256" key="2">
    <source>
        <dbReference type="SAM" id="Phobius"/>
    </source>
</evidence>
<accession>A0AAU7DJH2</accession>
<evidence type="ECO:0000256" key="1">
    <source>
        <dbReference type="SAM" id="MobiDB-lite"/>
    </source>
</evidence>
<dbReference type="RefSeq" id="WP_348262721.1">
    <property type="nucleotide sequence ID" value="NZ_CP121196.1"/>
</dbReference>
<evidence type="ECO:0000256" key="3">
    <source>
        <dbReference type="SAM" id="SignalP"/>
    </source>
</evidence>
<evidence type="ECO:0008006" key="5">
    <source>
        <dbReference type="Google" id="ProtNLM"/>
    </source>
</evidence>
<sequence>MRSASTNCTIPVLLMFYIFTAAAQSLPQQDVSQATPQAQSPASATAPTHSSEDWNRLRGLVHQEEINVWASRNRHVRCLFSGATENYLFCEPLYSYRGNGEFRFDRADVDKVRLEQGERNFKRTIAVSAGVGAVTMAAATNTSNGGDRLLGALAGGLAGSLVGIIIAGPVALLTPGHLVYQRPPTHKKFVSAHLQKESTPQEAQ</sequence>